<evidence type="ECO:0000313" key="9">
    <source>
        <dbReference type="EMBL" id="GLI53713.1"/>
    </source>
</evidence>
<evidence type="ECO:0000313" key="10">
    <source>
        <dbReference type="Proteomes" id="UP001144297"/>
    </source>
</evidence>
<keyword evidence="4 7" id="KW-0157">Chromophore</keyword>
<dbReference type="GO" id="GO:0003677">
    <property type="term" value="F:DNA binding"/>
    <property type="evidence" value="ECO:0007669"/>
    <property type="project" value="TreeGrafter"/>
</dbReference>
<dbReference type="GO" id="GO:0006950">
    <property type="term" value="P:response to stress"/>
    <property type="evidence" value="ECO:0007669"/>
    <property type="project" value="UniProtKB-ARBA"/>
</dbReference>
<dbReference type="PRINTS" id="PR00147">
    <property type="entry name" value="DNAPHOTLYASE"/>
</dbReference>
<feature type="domain" description="Photolyase/cryptochrome alpha/beta" evidence="8">
    <location>
        <begin position="3"/>
        <end position="132"/>
    </location>
</feature>
<comment type="similarity">
    <text evidence="7">Belongs to the DNA photolyase family.</text>
</comment>
<comment type="cofactor">
    <cofactor evidence="5">
        <name>FAD</name>
        <dbReference type="ChEBI" id="CHEBI:57692"/>
    </cofactor>
    <text evidence="5">Binds 1 FAD per subunit.</text>
</comment>
<dbReference type="SUPFAM" id="SSF48173">
    <property type="entry name" value="Cryptochrome/photolyase FAD-binding domain"/>
    <property type="match status" value="1"/>
</dbReference>
<dbReference type="Gene3D" id="1.10.579.10">
    <property type="entry name" value="DNA Cyclobutane Dipyrimidine Photolyase, subunit A, domain 3"/>
    <property type="match status" value="1"/>
</dbReference>
<organism evidence="9 10">
    <name type="scientific">Thermodesulfovibrio yellowstonii</name>
    <dbReference type="NCBI Taxonomy" id="28262"/>
    <lineage>
        <taxon>Bacteria</taxon>
        <taxon>Pseudomonadati</taxon>
        <taxon>Nitrospirota</taxon>
        <taxon>Thermodesulfovibrionia</taxon>
        <taxon>Thermodesulfovibrionales</taxon>
        <taxon>Thermodesulfovibrionaceae</taxon>
        <taxon>Thermodesulfovibrio</taxon>
    </lineage>
</organism>
<dbReference type="PANTHER" id="PTHR11455">
    <property type="entry name" value="CRYPTOCHROME"/>
    <property type="match status" value="1"/>
</dbReference>
<dbReference type="PROSITE" id="PS51645">
    <property type="entry name" value="PHR_CRY_ALPHA_BETA"/>
    <property type="match status" value="1"/>
</dbReference>
<evidence type="ECO:0000256" key="1">
    <source>
        <dbReference type="ARBA" id="ARBA00001932"/>
    </source>
</evidence>
<comment type="cofactor">
    <cofactor evidence="1">
        <name>(6R)-5,10-methylene-5,6,7,8-tetrahydrofolate</name>
        <dbReference type="ChEBI" id="CHEBI:15636"/>
    </cofactor>
</comment>
<name>A0A9W6GGS1_9BACT</name>
<evidence type="ECO:0000256" key="3">
    <source>
        <dbReference type="ARBA" id="ARBA00022827"/>
    </source>
</evidence>
<dbReference type="Pfam" id="PF03441">
    <property type="entry name" value="FAD_binding_7"/>
    <property type="match status" value="1"/>
</dbReference>
<dbReference type="Gene3D" id="3.40.50.620">
    <property type="entry name" value="HUPs"/>
    <property type="match status" value="1"/>
</dbReference>
<evidence type="ECO:0000256" key="5">
    <source>
        <dbReference type="PIRSR" id="PIRSR602081-1"/>
    </source>
</evidence>
<dbReference type="AlphaFoldDB" id="A0A9W6GGS1"/>
<evidence type="ECO:0000256" key="6">
    <source>
        <dbReference type="PIRSR" id="PIRSR602081-2"/>
    </source>
</evidence>
<comment type="caution">
    <text evidence="9">The sequence shown here is derived from an EMBL/GenBank/DDBJ whole genome shotgun (WGS) entry which is preliminary data.</text>
</comment>
<proteinExistence type="inferred from homology"/>
<feature type="site" description="Electron transfer via tryptophanyl radical" evidence="6">
    <location>
        <position position="361"/>
    </location>
</feature>
<keyword evidence="3 5" id="KW-0274">FAD</keyword>
<dbReference type="InterPro" id="IPR036155">
    <property type="entry name" value="Crypto/Photolyase_N_sf"/>
</dbReference>
<evidence type="ECO:0000256" key="4">
    <source>
        <dbReference type="ARBA" id="ARBA00022991"/>
    </source>
</evidence>
<feature type="binding site" evidence="5">
    <location>
        <begin position="351"/>
        <end position="353"/>
    </location>
    <ligand>
        <name>FAD</name>
        <dbReference type="ChEBI" id="CHEBI:57692"/>
    </ligand>
</feature>
<dbReference type="PANTHER" id="PTHR11455:SF9">
    <property type="entry name" value="CRYPTOCHROME CIRCADIAN CLOCK 5 ISOFORM X1"/>
    <property type="match status" value="1"/>
</dbReference>
<dbReference type="InterPro" id="IPR036134">
    <property type="entry name" value="Crypto/Photolyase_FAD-like_sf"/>
</dbReference>
<accession>A0A9W6GGS1</accession>
<dbReference type="Gene3D" id="1.25.40.80">
    <property type="match status" value="1"/>
</dbReference>
<dbReference type="GO" id="GO:0071949">
    <property type="term" value="F:FAD binding"/>
    <property type="evidence" value="ECO:0007669"/>
    <property type="project" value="TreeGrafter"/>
</dbReference>
<dbReference type="InterPro" id="IPR014729">
    <property type="entry name" value="Rossmann-like_a/b/a_fold"/>
</dbReference>
<feature type="binding site" evidence="5">
    <location>
        <position position="208"/>
    </location>
    <ligand>
        <name>FAD</name>
        <dbReference type="ChEBI" id="CHEBI:57692"/>
    </ligand>
</feature>
<dbReference type="Proteomes" id="UP001144297">
    <property type="component" value="Unassembled WGS sequence"/>
</dbReference>
<dbReference type="SUPFAM" id="SSF52425">
    <property type="entry name" value="Cryptochrome/photolyase, N-terminal domain"/>
    <property type="match status" value="1"/>
</dbReference>
<dbReference type="InterPro" id="IPR005101">
    <property type="entry name" value="Cryptochr/Photolyase_FAD-bd"/>
</dbReference>
<reference evidence="9" key="1">
    <citation type="submission" date="2022-12" db="EMBL/GenBank/DDBJ databases">
        <title>Reference genome sequencing for broad-spectrum identification of bacterial and archaeal isolates by mass spectrometry.</title>
        <authorList>
            <person name="Sekiguchi Y."/>
            <person name="Tourlousse D.M."/>
        </authorList>
    </citation>
    <scope>NUCLEOTIDE SEQUENCE</scope>
    <source>
        <strain evidence="9">TSL-P1</strain>
    </source>
</reference>
<dbReference type="EMBL" id="BSDX01000001">
    <property type="protein sequence ID" value="GLI53713.1"/>
    <property type="molecule type" value="Genomic_DNA"/>
</dbReference>
<dbReference type="Pfam" id="PF00875">
    <property type="entry name" value="DNA_photolyase"/>
    <property type="match status" value="1"/>
</dbReference>
<sequence length="437" mass="52732">MYRRVIFWFKRDLRVEDNKALFEACQNSFEVIPVFIFIPSLLERFRGYDKRTGFLIESLKYLSKEIEDKGGRLYCFHDEPERVFLTLIRRYGIQAVFTNRAFSWSGEEIENTVEKLCLDEGVDFIAFNDNFLAEIDKIPYRKVYSKFYRYWKQNLRLKPVSYPERINTPQLNEPDIDKIVSEVRHEENIMWKPDFGGRRLQDFDFSRYEELRNRLDIEGTSKLSPYIRFGLISLRKIYEVASETAGQDCQFIKELAWREFWYHIKLNFLQFKNLEFQEKRRKIIWQNDEKLYKAFIEAKTGYPLIDAAIIQLKLENWMHNRARMIVASFLTKDLSIDWRFGESFLMEYLIDYDEVVNVGNWQWNASVGPDPKPLRIFNPIIQAKKFDPECKFVKKYVPSLKKLPNFMLHDPLTYKLPYHKPIVNHFERLIFIRKLYS</sequence>
<feature type="binding site" evidence="5">
    <location>
        <begin position="220"/>
        <end position="224"/>
    </location>
    <ligand>
        <name>FAD</name>
        <dbReference type="ChEBI" id="CHEBI:57692"/>
    </ligand>
</feature>
<dbReference type="GO" id="GO:0009416">
    <property type="term" value="P:response to light stimulus"/>
    <property type="evidence" value="ECO:0007669"/>
    <property type="project" value="TreeGrafter"/>
</dbReference>
<dbReference type="GO" id="GO:0003904">
    <property type="term" value="F:deoxyribodipyrimidine photo-lyase activity"/>
    <property type="evidence" value="ECO:0007669"/>
    <property type="project" value="TreeGrafter"/>
</dbReference>
<dbReference type="PROSITE" id="PS00691">
    <property type="entry name" value="DNA_PHOTOLYASES_1_2"/>
    <property type="match status" value="1"/>
</dbReference>
<protein>
    <submittedName>
        <fullName evidence="9">Deoxyribodipyrimidine photo-lyase</fullName>
    </submittedName>
</protein>
<keyword evidence="2 5" id="KW-0285">Flavoprotein</keyword>
<feature type="binding site" evidence="5">
    <location>
        <position position="251"/>
    </location>
    <ligand>
        <name>FAD</name>
        <dbReference type="ChEBI" id="CHEBI:57692"/>
    </ligand>
</feature>
<feature type="site" description="Electron transfer via tryptophanyl radical" evidence="6">
    <location>
        <position position="338"/>
    </location>
</feature>
<dbReference type="InterPro" id="IPR006050">
    <property type="entry name" value="DNA_photolyase_N"/>
</dbReference>
<keyword evidence="10" id="KW-1185">Reference proteome</keyword>
<gene>
    <name evidence="9" type="ORF">TISLANDTSLP1_14060</name>
</gene>
<dbReference type="GO" id="GO:0006139">
    <property type="term" value="P:nucleobase-containing compound metabolic process"/>
    <property type="evidence" value="ECO:0007669"/>
    <property type="project" value="UniProtKB-ARBA"/>
</dbReference>
<dbReference type="InterPro" id="IPR018394">
    <property type="entry name" value="DNA_photolyase_1_CS_C"/>
</dbReference>
<evidence type="ECO:0000256" key="7">
    <source>
        <dbReference type="RuleBase" id="RU004182"/>
    </source>
</evidence>
<evidence type="ECO:0000259" key="8">
    <source>
        <dbReference type="PROSITE" id="PS51645"/>
    </source>
</evidence>
<evidence type="ECO:0000256" key="2">
    <source>
        <dbReference type="ARBA" id="ARBA00022630"/>
    </source>
</evidence>
<dbReference type="InterPro" id="IPR002081">
    <property type="entry name" value="Cryptochrome/DNA_photolyase_1"/>
</dbReference>
<feature type="site" description="Electron transfer via tryptophanyl radical" evidence="6">
    <location>
        <position position="285"/>
    </location>
</feature>